<reference evidence="1" key="1">
    <citation type="submission" date="2021-01" db="EMBL/GenBank/DDBJ databases">
        <title>Whole genome shotgun sequence of Sphaerisporangium rufum NBRC 109079.</title>
        <authorList>
            <person name="Komaki H."/>
            <person name="Tamura T."/>
        </authorList>
    </citation>
    <scope>NUCLEOTIDE SEQUENCE</scope>
    <source>
        <strain evidence="1">NBRC 109079</strain>
    </source>
</reference>
<dbReference type="Gene3D" id="3.20.20.410">
    <property type="entry name" value="Protein of unknown function UPF0759"/>
    <property type="match status" value="1"/>
</dbReference>
<dbReference type="RefSeq" id="WP_203983840.1">
    <property type="nucleotide sequence ID" value="NZ_BOOU01000032.1"/>
</dbReference>
<name>A0A919V4B7_9ACTN</name>
<dbReference type="AlphaFoldDB" id="A0A919V4B7"/>
<proteinExistence type="predicted"/>
<dbReference type="Pfam" id="PF01904">
    <property type="entry name" value="DUF72"/>
    <property type="match status" value="1"/>
</dbReference>
<dbReference type="EMBL" id="BOOU01000032">
    <property type="protein sequence ID" value="GII77100.1"/>
    <property type="molecule type" value="Genomic_DNA"/>
</dbReference>
<accession>A0A919V4B7</accession>
<evidence type="ECO:0008006" key="3">
    <source>
        <dbReference type="Google" id="ProtNLM"/>
    </source>
</evidence>
<dbReference type="PANTHER" id="PTHR30348:SF13">
    <property type="entry name" value="UPF0759 PROTEIN YUNF"/>
    <property type="match status" value="1"/>
</dbReference>
<dbReference type="Proteomes" id="UP000655287">
    <property type="component" value="Unassembled WGS sequence"/>
</dbReference>
<organism evidence="1 2">
    <name type="scientific">Sphaerisporangium rufum</name>
    <dbReference type="NCBI Taxonomy" id="1381558"/>
    <lineage>
        <taxon>Bacteria</taxon>
        <taxon>Bacillati</taxon>
        <taxon>Actinomycetota</taxon>
        <taxon>Actinomycetes</taxon>
        <taxon>Streptosporangiales</taxon>
        <taxon>Streptosporangiaceae</taxon>
        <taxon>Sphaerisporangium</taxon>
    </lineage>
</organism>
<dbReference type="PANTHER" id="PTHR30348">
    <property type="entry name" value="UNCHARACTERIZED PROTEIN YECE"/>
    <property type="match status" value="1"/>
</dbReference>
<sequence length="317" mass="35567">MADHDSAPAGGPDIRVGTAGWTDRALLACGWYPPEATTPERRLSYYATRFRMVEVDATYYHPPSQRTVEAWRDRTPADFVFNVKAFSLLTRHPTPVASLYKDLRERVGAGRRTVYLDDVGEEVAAEVWDRFRSALLPLHRAGRLGAVLLQFPPWFTPGPGSREYILSCVERCRPLRACVEFRNAAWLAPERRERTLDFLAGHDIPYVCVDMPQGHRSSVPPVVAATADLAVVRFHGHSAQWESKVSEERYRYLYGEEELAKWAVEISGLAGRARTVHVIMNNCCGANAQRNAARLAELLEVAPPGPDQTSMDPPLRQ</sequence>
<dbReference type="InterPro" id="IPR036520">
    <property type="entry name" value="UPF0759_sf"/>
</dbReference>
<keyword evidence="2" id="KW-1185">Reference proteome</keyword>
<evidence type="ECO:0000313" key="2">
    <source>
        <dbReference type="Proteomes" id="UP000655287"/>
    </source>
</evidence>
<dbReference type="InterPro" id="IPR002763">
    <property type="entry name" value="DUF72"/>
</dbReference>
<dbReference type="SUPFAM" id="SSF117396">
    <property type="entry name" value="TM1631-like"/>
    <property type="match status" value="1"/>
</dbReference>
<protein>
    <recommendedName>
        <fullName evidence="3">DUF72 domain-containing protein</fullName>
    </recommendedName>
</protein>
<evidence type="ECO:0000313" key="1">
    <source>
        <dbReference type="EMBL" id="GII77100.1"/>
    </source>
</evidence>
<comment type="caution">
    <text evidence="1">The sequence shown here is derived from an EMBL/GenBank/DDBJ whole genome shotgun (WGS) entry which is preliminary data.</text>
</comment>
<gene>
    <name evidence="1" type="ORF">Sru01_20820</name>
</gene>